<dbReference type="PANTHER" id="PTHR42928">
    <property type="entry name" value="TRICARBOXYLATE-BINDING PROTEIN"/>
    <property type="match status" value="1"/>
</dbReference>
<dbReference type="InterPro" id="IPR042100">
    <property type="entry name" value="Bug_dom1"/>
</dbReference>
<keyword evidence="4" id="KW-1185">Reference proteome</keyword>
<evidence type="ECO:0008006" key="5">
    <source>
        <dbReference type="Google" id="ProtNLM"/>
    </source>
</evidence>
<dbReference type="Pfam" id="PF03401">
    <property type="entry name" value="TctC"/>
    <property type="match status" value="1"/>
</dbReference>
<evidence type="ECO:0000256" key="1">
    <source>
        <dbReference type="ARBA" id="ARBA00006987"/>
    </source>
</evidence>
<keyword evidence="2" id="KW-0732">Signal</keyword>
<dbReference type="PROSITE" id="PS51257">
    <property type="entry name" value="PROKAR_LIPOPROTEIN"/>
    <property type="match status" value="1"/>
</dbReference>
<dbReference type="PANTHER" id="PTHR42928:SF5">
    <property type="entry name" value="BLR1237 PROTEIN"/>
    <property type="match status" value="1"/>
</dbReference>
<evidence type="ECO:0000256" key="2">
    <source>
        <dbReference type="SAM" id="SignalP"/>
    </source>
</evidence>
<protein>
    <recommendedName>
        <fullName evidence="5">Tripartite tricarboxylate transporter substrate binding protein</fullName>
    </recommendedName>
</protein>
<dbReference type="SUPFAM" id="SSF53850">
    <property type="entry name" value="Periplasmic binding protein-like II"/>
    <property type="match status" value="1"/>
</dbReference>
<sequence length="357" mass="38133">MKKNWLRSAALLMAAVLTVAGTTACSSSGSSAAPAQSSSAPQASSEAAAITSLPSDKLDYIVAAAAGGGLDIVSRCFSDSWAKSLGTTFEYIYEDAGSSYIMGLNDLHDDESDEFSVMCGLAESLPALFAYQNSDYKMEDIAWIGNVYSDANCVMVRADDDRFNSMQDLIDYARTASSPLTISTPQALTPANMTASIFAENAKLNANIVVYEGGSPARKDLIGGQVDISVGGITTAVGIKDQVKVIGIFGASNPVTDIWPDAQTLDQFATNFEMPDMTVHCSVWTSSKMRNEHPEVYDLLVSTFEAAMGNSVSAQNFDTASQTPFIEYIDPETLGVALDEFHQVLVDYDSLLNPQKS</sequence>
<organism evidence="3 4">
    <name type="scientific">Yanshouia hominis</name>
    <dbReference type="NCBI Taxonomy" id="2763673"/>
    <lineage>
        <taxon>Bacteria</taxon>
        <taxon>Bacillati</taxon>
        <taxon>Bacillota</taxon>
        <taxon>Clostridia</taxon>
        <taxon>Eubacteriales</taxon>
        <taxon>Oscillospiraceae</taxon>
        <taxon>Yanshouia</taxon>
    </lineage>
</organism>
<dbReference type="RefSeq" id="WP_262401070.1">
    <property type="nucleotide sequence ID" value="NZ_JACRTB010000044.1"/>
</dbReference>
<comment type="similarity">
    <text evidence="1">Belongs to the UPF0065 (bug) family.</text>
</comment>
<dbReference type="InterPro" id="IPR005064">
    <property type="entry name" value="BUG"/>
</dbReference>
<dbReference type="Gene3D" id="3.40.190.10">
    <property type="entry name" value="Periplasmic binding protein-like II"/>
    <property type="match status" value="1"/>
</dbReference>
<dbReference type="EMBL" id="JACRTB010000044">
    <property type="protein sequence ID" value="MBC8577705.1"/>
    <property type="molecule type" value="Genomic_DNA"/>
</dbReference>
<feature type="signal peptide" evidence="2">
    <location>
        <begin position="1"/>
        <end position="32"/>
    </location>
</feature>
<gene>
    <name evidence="3" type="ORF">H8717_15025</name>
</gene>
<name>A0ABR7NNC2_9FIRM</name>
<comment type="caution">
    <text evidence="3">The sequence shown here is derived from an EMBL/GenBank/DDBJ whole genome shotgun (WGS) entry which is preliminary data.</text>
</comment>
<feature type="chain" id="PRO_5046934296" description="Tripartite tricarboxylate transporter substrate binding protein" evidence="2">
    <location>
        <begin position="33"/>
        <end position="357"/>
    </location>
</feature>
<dbReference type="Proteomes" id="UP000658131">
    <property type="component" value="Unassembled WGS sequence"/>
</dbReference>
<evidence type="ECO:0000313" key="4">
    <source>
        <dbReference type="Proteomes" id="UP000658131"/>
    </source>
</evidence>
<proteinExistence type="inferred from homology"/>
<reference evidence="3 4" key="1">
    <citation type="submission" date="2020-08" db="EMBL/GenBank/DDBJ databases">
        <title>Genome public.</title>
        <authorList>
            <person name="Liu C."/>
            <person name="Sun Q."/>
        </authorList>
    </citation>
    <scope>NUCLEOTIDE SEQUENCE [LARGE SCALE GENOMIC DNA]</scope>
    <source>
        <strain evidence="3 4">BX1</strain>
    </source>
</reference>
<accession>A0ABR7NNC2</accession>
<dbReference type="Gene3D" id="3.40.190.150">
    <property type="entry name" value="Bordetella uptake gene, domain 1"/>
    <property type="match status" value="1"/>
</dbReference>
<evidence type="ECO:0000313" key="3">
    <source>
        <dbReference type="EMBL" id="MBC8577705.1"/>
    </source>
</evidence>